<keyword evidence="1" id="KW-0614">Plasmid</keyword>
<name>A0A0C6F9J1_9HYPH</name>
<dbReference type="KEGG" id="maqu:Maq22A_1p36280"/>
<protein>
    <submittedName>
        <fullName evidence="1">Uncharacterized protein</fullName>
    </submittedName>
</protein>
<geneLocation type="plasmid" evidence="2">
    <name>pMaq22A_1p DNA</name>
</geneLocation>
<accession>A0A0C6F9J1</accession>
<evidence type="ECO:0000313" key="1">
    <source>
        <dbReference type="EMBL" id="BAQ49466.1"/>
    </source>
</evidence>
<dbReference type="Proteomes" id="UP000061432">
    <property type="component" value="Plasmid pMaq22A_1p"/>
</dbReference>
<proteinExistence type="predicted"/>
<dbReference type="PATRIC" id="fig|270351.10.peg.6540"/>
<dbReference type="RefSeq" id="WP_060850518.1">
    <property type="nucleotide sequence ID" value="NZ_AP014705.1"/>
</dbReference>
<sequence length="92" mass="9790">MADHCHPEKRVERPPTEAMMAVLRDVVATNGGGLSPSGIPHSVIKGLVARHLVQGKAGNGSRIVHTKLGLKLVRDEAARTTPTNIDSLPEQP</sequence>
<reference evidence="2" key="2">
    <citation type="submission" date="2015-01" db="EMBL/GenBank/DDBJ databases">
        <title>Complete genome sequence of Methylobacterium aquaticum strain 22A.</title>
        <authorList>
            <person name="Tani A."/>
            <person name="Ogura Y."/>
            <person name="Hayashi T."/>
        </authorList>
    </citation>
    <scope>NUCLEOTIDE SEQUENCE [LARGE SCALE GENOMIC DNA]</scope>
    <source>
        <strain evidence="2">MA-22A</strain>
        <plasmid evidence="2">Plasmid pMaq22A_1p DNA</plasmid>
    </source>
</reference>
<dbReference type="AlphaFoldDB" id="A0A0C6F9J1"/>
<organism evidence="1 2">
    <name type="scientific">Methylobacterium aquaticum</name>
    <dbReference type="NCBI Taxonomy" id="270351"/>
    <lineage>
        <taxon>Bacteria</taxon>
        <taxon>Pseudomonadati</taxon>
        <taxon>Pseudomonadota</taxon>
        <taxon>Alphaproteobacteria</taxon>
        <taxon>Hyphomicrobiales</taxon>
        <taxon>Methylobacteriaceae</taxon>
        <taxon>Methylobacterium</taxon>
    </lineage>
</organism>
<reference evidence="1 2" key="1">
    <citation type="journal article" date="2015" name="Genome Announc.">
        <title>Complete Genome Sequence of Methylobacterium aquaticum Strain 22A, Isolated from Racomitrium japonicum Moss.</title>
        <authorList>
            <person name="Tani A."/>
            <person name="Ogura Y."/>
            <person name="Hayashi T."/>
            <person name="Kimbara K."/>
        </authorList>
    </citation>
    <scope>NUCLEOTIDE SEQUENCE [LARGE SCALE GENOMIC DNA]</scope>
    <source>
        <strain evidence="1 2">MA-22A</strain>
        <plasmid evidence="2">Plasmid pMaq22A_1p DNA</plasmid>
    </source>
</reference>
<dbReference type="EMBL" id="AP014705">
    <property type="protein sequence ID" value="BAQ49466.1"/>
    <property type="molecule type" value="Genomic_DNA"/>
</dbReference>
<gene>
    <name evidence="1" type="ORF">Maq22A_1p36280</name>
</gene>
<dbReference type="OrthoDB" id="9888128at2"/>
<evidence type="ECO:0000313" key="2">
    <source>
        <dbReference type="Proteomes" id="UP000061432"/>
    </source>
</evidence>